<evidence type="ECO:0000313" key="2">
    <source>
        <dbReference type="Proteomes" id="UP000267821"/>
    </source>
</evidence>
<dbReference type="OrthoDB" id="10494323at2759"/>
<reference evidence="1 2" key="1">
    <citation type="journal article" date="2018" name="Nat. Ecol. Evol.">
        <title>Pezizomycetes genomes reveal the molecular basis of ectomycorrhizal truffle lifestyle.</title>
        <authorList>
            <person name="Murat C."/>
            <person name="Payen T."/>
            <person name="Noel B."/>
            <person name="Kuo A."/>
            <person name="Morin E."/>
            <person name="Chen J."/>
            <person name="Kohler A."/>
            <person name="Krizsan K."/>
            <person name="Balestrini R."/>
            <person name="Da Silva C."/>
            <person name="Montanini B."/>
            <person name="Hainaut M."/>
            <person name="Levati E."/>
            <person name="Barry K.W."/>
            <person name="Belfiori B."/>
            <person name="Cichocki N."/>
            <person name="Clum A."/>
            <person name="Dockter R.B."/>
            <person name="Fauchery L."/>
            <person name="Guy J."/>
            <person name="Iotti M."/>
            <person name="Le Tacon F."/>
            <person name="Lindquist E.A."/>
            <person name="Lipzen A."/>
            <person name="Malagnac F."/>
            <person name="Mello A."/>
            <person name="Molinier V."/>
            <person name="Miyauchi S."/>
            <person name="Poulain J."/>
            <person name="Riccioni C."/>
            <person name="Rubini A."/>
            <person name="Sitrit Y."/>
            <person name="Splivallo R."/>
            <person name="Traeger S."/>
            <person name="Wang M."/>
            <person name="Zifcakova L."/>
            <person name="Wipf D."/>
            <person name="Zambonelli A."/>
            <person name="Paolocci F."/>
            <person name="Nowrousian M."/>
            <person name="Ottonello S."/>
            <person name="Baldrian P."/>
            <person name="Spatafora J.W."/>
            <person name="Henrissat B."/>
            <person name="Nagy L.G."/>
            <person name="Aury J.M."/>
            <person name="Wincker P."/>
            <person name="Grigoriev I.V."/>
            <person name="Bonfante P."/>
            <person name="Martin F.M."/>
        </authorList>
    </citation>
    <scope>NUCLEOTIDE SEQUENCE [LARGE SCALE GENOMIC DNA]</scope>
    <source>
        <strain evidence="1 2">ATCC MYA-4762</strain>
    </source>
</reference>
<proteinExistence type="predicted"/>
<accession>A0A3N4L6Z1</accession>
<dbReference type="Proteomes" id="UP000267821">
    <property type="component" value="Unassembled WGS sequence"/>
</dbReference>
<evidence type="ECO:0000313" key="1">
    <source>
        <dbReference type="EMBL" id="RPB18657.1"/>
    </source>
</evidence>
<dbReference type="InParanoid" id="A0A3N4L6Z1"/>
<dbReference type="AlphaFoldDB" id="A0A3N4L6Z1"/>
<keyword evidence="2" id="KW-1185">Reference proteome</keyword>
<gene>
    <name evidence="1" type="ORF">L211DRAFT_901726</name>
</gene>
<sequence>ENAENSIEAETILKADDTKEEVYREITRYIRVEGYPTEAERTFKESSITHLVFATIYPIIDDFIHKTRRKNLRL</sequence>
<dbReference type="EMBL" id="ML121616">
    <property type="protein sequence ID" value="RPB18657.1"/>
    <property type="molecule type" value="Genomic_DNA"/>
</dbReference>
<name>A0A3N4L6Z1_9PEZI</name>
<protein>
    <submittedName>
        <fullName evidence="1">Uncharacterized protein</fullName>
    </submittedName>
</protein>
<feature type="non-terminal residue" evidence="1">
    <location>
        <position position="1"/>
    </location>
</feature>
<organism evidence="1 2">
    <name type="scientific">Terfezia boudieri ATCC MYA-4762</name>
    <dbReference type="NCBI Taxonomy" id="1051890"/>
    <lineage>
        <taxon>Eukaryota</taxon>
        <taxon>Fungi</taxon>
        <taxon>Dikarya</taxon>
        <taxon>Ascomycota</taxon>
        <taxon>Pezizomycotina</taxon>
        <taxon>Pezizomycetes</taxon>
        <taxon>Pezizales</taxon>
        <taxon>Pezizaceae</taxon>
        <taxon>Terfezia</taxon>
    </lineage>
</organism>